<evidence type="ECO:0000313" key="1">
    <source>
        <dbReference type="EMBL" id="EKD66783.1"/>
    </source>
</evidence>
<gene>
    <name evidence="1" type="ORF">ACD_49C00009G0008</name>
</gene>
<comment type="caution">
    <text evidence="1">The sequence shown here is derived from an EMBL/GenBank/DDBJ whole genome shotgun (WGS) entry which is preliminary data.</text>
</comment>
<proteinExistence type="predicted"/>
<organism evidence="1">
    <name type="scientific">uncultured bacterium</name>
    <name type="common">gcode 4</name>
    <dbReference type="NCBI Taxonomy" id="1234023"/>
    <lineage>
        <taxon>Bacteria</taxon>
        <taxon>environmental samples</taxon>
    </lineage>
</organism>
<reference evidence="1" key="1">
    <citation type="journal article" date="2012" name="Science">
        <title>Fermentation, hydrogen, and sulfur metabolism in multiple uncultivated bacterial phyla.</title>
        <authorList>
            <person name="Wrighton K.C."/>
            <person name="Thomas B.C."/>
            <person name="Sharon I."/>
            <person name="Miller C.S."/>
            <person name="Castelle C.J."/>
            <person name="VerBerkmoes N.C."/>
            <person name="Wilkins M.J."/>
            <person name="Hettich R.L."/>
            <person name="Lipton M.S."/>
            <person name="Williams K.H."/>
            <person name="Long P.E."/>
            <person name="Banfield J.F."/>
        </authorList>
    </citation>
    <scope>NUCLEOTIDE SEQUENCE [LARGE SCALE GENOMIC DNA]</scope>
</reference>
<accession>K2BDC7</accession>
<dbReference type="EMBL" id="AMFJ01021595">
    <property type="protein sequence ID" value="EKD66783.1"/>
    <property type="molecule type" value="Genomic_DNA"/>
</dbReference>
<sequence length="83" mass="10542">MHDKIVAWVWALEYEKLWFWKQMANFHPRILGILEKDSYLKNIYKVLLEREFKHFDFFMQYYILLQLAWNYEKYREVMNNLSN</sequence>
<name>K2BDC7_9BACT</name>
<protein>
    <submittedName>
        <fullName evidence="1">Uncharacterized protein</fullName>
    </submittedName>
</protein>
<dbReference type="AlphaFoldDB" id="K2BDC7"/>